<dbReference type="EMBL" id="CCNE01000048">
    <property type="protein sequence ID" value="CDX61070.1"/>
    <property type="molecule type" value="Genomic_DNA"/>
</dbReference>
<proteinExistence type="predicted"/>
<organism evidence="1 2">
    <name type="scientific">Mesorhizobium plurifarium</name>
    <dbReference type="NCBI Taxonomy" id="69974"/>
    <lineage>
        <taxon>Bacteria</taxon>
        <taxon>Pseudomonadati</taxon>
        <taxon>Pseudomonadota</taxon>
        <taxon>Alphaproteobacteria</taxon>
        <taxon>Hyphomicrobiales</taxon>
        <taxon>Phyllobacteriaceae</taxon>
        <taxon>Mesorhizobium</taxon>
    </lineage>
</organism>
<evidence type="ECO:0000313" key="2">
    <source>
        <dbReference type="Proteomes" id="UP000046122"/>
    </source>
</evidence>
<accession>A0A090GAQ6</accession>
<evidence type="ECO:0000313" key="1">
    <source>
        <dbReference type="EMBL" id="CDX61070.1"/>
    </source>
</evidence>
<dbReference type="Proteomes" id="UP000046122">
    <property type="component" value="Unassembled WGS sequence"/>
</dbReference>
<gene>
    <name evidence="1" type="ORF">MPL3365_520009</name>
</gene>
<dbReference type="AlphaFoldDB" id="A0A090GAQ6"/>
<name>A0A090GAQ6_MESPL</name>
<sequence length="68" mass="7162">MICGWVAIRISNVGSPANSAANPTQSPMFRPITPKVLLNTLPISNLPGRPNVAVVMIISPESPPASNR</sequence>
<reference evidence="1 2" key="1">
    <citation type="submission" date="2014-08" db="EMBL/GenBank/DDBJ databases">
        <authorList>
            <person name="Moulin Lionel"/>
        </authorList>
    </citation>
    <scope>NUCLEOTIDE SEQUENCE [LARGE SCALE GENOMIC DNA]</scope>
</reference>
<protein>
    <submittedName>
        <fullName evidence="1">Uncharacterized protein</fullName>
    </submittedName>
</protein>